<evidence type="ECO:0000313" key="13">
    <source>
        <dbReference type="Proteomes" id="UP000002067"/>
    </source>
</evidence>
<evidence type="ECO:0000313" key="12">
    <source>
        <dbReference type="EMBL" id="BAI41261.1"/>
    </source>
</evidence>
<keyword evidence="8" id="KW-0811">Translocation</keyword>
<evidence type="ECO:0000256" key="8">
    <source>
        <dbReference type="ARBA" id="ARBA00023010"/>
    </source>
</evidence>
<accession>A0A809N7Z7</accession>
<evidence type="ECO:0000256" key="5">
    <source>
        <dbReference type="ARBA" id="ARBA00022692"/>
    </source>
</evidence>
<comment type="similarity">
    <text evidence="2">Belongs to the YajC family.</text>
</comment>
<gene>
    <name evidence="12" type="ordered locus">LRHM_0734</name>
</gene>
<evidence type="ECO:0000256" key="7">
    <source>
        <dbReference type="ARBA" id="ARBA00022989"/>
    </source>
</evidence>
<dbReference type="SMART" id="SM01323">
    <property type="entry name" value="YajC"/>
    <property type="match status" value="1"/>
</dbReference>
<reference evidence="12 13" key="1">
    <citation type="journal article" date="2009" name="J. Bacteriol.">
        <title>Complete genome sequence of the probiotic Lactobacillus rhamnosus ATCC 53103.</title>
        <authorList>
            <person name="Morita H."/>
            <person name="Toh H."/>
            <person name="Oshima K."/>
            <person name="Murakami M."/>
            <person name="Taylor T.D."/>
            <person name="Igimi S."/>
            <person name="Hattori M."/>
        </authorList>
    </citation>
    <scope>NUCLEOTIDE SEQUENCE [LARGE SCALE GENOMIC DNA]</scope>
    <source>
        <strain evidence="13">ATCC 53103 / LMG 18243 / GG [Tokyo]</strain>
    </source>
</reference>
<sequence length="161" mass="17266">MVRNSVTLLNDKLKKQEVPKLGNGNVSMIVLLVIFVAFMYFGMIRPQKKQQQKRQEMLSQLKKGDPIVTIGGLHGVIDSIDQQAGTVVIDSDGIYLTFNLNAVRGVASRPATPTPAPAAKAEASNTDEQRVAKEASDTAAKSDDQPAAADSDAKADDDKQA</sequence>
<dbReference type="PANTHER" id="PTHR33909">
    <property type="entry name" value="SEC TRANSLOCON ACCESSORY COMPLEX SUBUNIT YAJC"/>
    <property type="match status" value="1"/>
</dbReference>
<feature type="transmembrane region" description="Helical" evidence="11">
    <location>
        <begin position="26"/>
        <end position="44"/>
    </location>
</feature>
<dbReference type="PRINTS" id="PR01853">
    <property type="entry name" value="YAJCTRNLCASE"/>
</dbReference>
<keyword evidence="7 11" id="KW-1133">Transmembrane helix</keyword>
<evidence type="ECO:0000256" key="11">
    <source>
        <dbReference type="SAM" id="Phobius"/>
    </source>
</evidence>
<evidence type="ECO:0000256" key="3">
    <source>
        <dbReference type="ARBA" id="ARBA00022448"/>
    </source>
</evidence>
<dbReference type="Proteomes" id="UP000002067">
    <property type="component" value="Chromosome"/>
</dbReference>
<feature type="compositionally biased region" description="Basic and acidic residues" evidence="10">
    <location>
        <begin position="151"/>
        <end position="161"/>
    </location>
</feature>
<dbReference type="EMBL" id="AP011548">
    <property type="protein sequence ID" value="BAI41261.1"/>
    <property type="molecule type" value="Genomic_DNA"/>
</dbReference>
<dbReference type="KEGG" id="lrg:LRHM_0734"/>
<evidence type="ECO:0000256" key="4">
    <source>
        <dbReference type="ARBA" id="ARBA00022475"/>
    </source>
</evidence>
<keyword evidence="3" id="KW-0813">Transport</keyword>
<evidence type="ECO:0000256" key="6">
    <source>
        <dbReference type="ARBA" id="ARBA00022927"/>
    </source>
</evidence>
<dbReference type="GO" id="GO:0015031">
    <property type="term" value="P:protein transport"/>
    <property type="evidence" value="ECO:0007669"/>
    <property type="project" value="UniProtKB-KW"/>
</dbReference>
<protein>
    <submittedName>
        <fullName evidence="12">Preprotein translocase subunit YajC</fullName>
    </submittedName>
</protein>
<keyword evidence="9 11" id="KW-0472">Membrane</keyword>
<proteinExistence type="inferred from homology"/>
<feature type="compositionally biased region" description="Basic and acidic residues" evidence="10">
    <location>
        <begin position="127"/>
        <end position="144"/>
    </location>
</feature>
<dbReference type="InterPro" id="IPR003849">
    <property type="entry name" value="Preprotein_translocase_YajC"/>
</dbReference>
<evidence type="ECO:0000256" key="1">
    <source>
        <dbReference type="ARBA" id="ARBA00004162"/>
    </source>
</evidence>
<evidence type="ECO:0000256" key="10">
    <source>
        <dbReference type="SAM" id="MobiDB-lite"/>
    </source>
</evidence>
<keyword evidence="6" id="KW-0653">Protein transport</keyword>
<dbReference type="AlphaFoldDB" id="A0A809N7Z7"/>
<keyword evidence="5 11" id="KW-0812">Transmembrane</keyword>
<dbReference type="GO" id="GO:0005886">
    <property type="term" value="C:plasma membrane"/>
    <property type="evidence" value="ECO:0007669"/>
    <property type="project" value="UniProtKB-SubCell"/>
</dbReference>
<dbReference type="NCBIfam" id="TIGR00739">
    <property type="entry name" value="yajC"/>
    <property type="match status" value="1"/>
</dbReference>
<organism evidence="12 13">
    <name type="scientific">Lacticaseibacillus rhamnosus (strain ATCC 53103 / LMG 18243 / GG)</name>
    <name type="common">Lactobacillus rhamnosus</name>
    <dbReference type="NCBI Taxonomy" id="568703"/>
    <lineage>
        <taxon>Bacteria</taxon>
        <taxon>Bacillati</taxon>
        <taxon>Bacillota</taxon>
        <taxon>Bacilli</taxon>
        <taxon>Lactobacillales</taxon>
        <taxon>Lactobacillaceae</taxon>
        <taxon>Lacticaseibacillus</taxon>
    </lineage>
</organism>
<dbReference type="Pfam" id="PF02699">
    <property type="entry name" value="YajC"/>
    <property type="match status" value="1"/>
</dbReference>
<name>A0A809N7Z7_LACRG</name>
<evidence type="ECO:0000256" key="9">
    <source>
        <dbReference type="ARBA" id="ARBA00023136"/>
    </source>
</evidence>
<comment type="subcellular location">
    <subcellularLocation>
        <location evidence="1">Cell membrane</location>
        <topology evidence="1">Single-pass membrane protein</topology>
    </subcellularLocation>
</comment>
<keyword evidence="4" id="KW-1003">Cell membrane</keyword>
<feature type="region of interest" description="Disordered" evidence="10">
    <location>
        <begin position="107"/>
        <end position="161"/>
    </location>
</feature>
<dbReference type="PANTHER" id="PTHR33909:SF1">
    <property type="entry name" value="SEC TRANSLOCON ACCESSORY COMPLEX SUBUNIT YAJC"/>
    <property type="match status" value="1"/>
</dbReference>
<evidence type="ECO:0000256" key="2">
    <source>
        <dbReference type="ARBA" id="ARBA00006742"/>
    </source>
</evidence>